<evidence type="ECO:0000256" key="1">
    <source>
        <dbReference type="SAM" id="MobiDB-lite"/>
    </source>
</evidence>
<dbReference type="Proteomes" id="UP000291084">
    <property type="component" value="Chromosome 4"/>
</dbReference>
<name>A0A0S3RUM6_PHAAN</name>
<organism evidence="2 3">
    <name type="scientific">Vigna angularis var. angularis</name>
    <dbReference type="NCBI Taxonomy" id="157739"/>
    <lineage>
        <taxon>Eukaryota</taxon>
        <taxon>Viridiplantae</taxon>
        <taxon>Streptophyta</taxon>
        <taxon>Embryophyta</taxon>
        <taxon>Tracheophyta</taxon>
        <taxon>Spermatophyta</taxon>
        <taxon>Magnoliopsida</taxon>
        <taxon>eudicotyledons</taxon>
        <taxon>Gunneridae</taxon>
        <taxon>Pentapetalae</taxon>
        <taxon>rosids</taxon>
        <taxon>fabids</taxon>
        <taxon>Fabales</taxon>
        <taxon>Fabaceae</taxon>
        <taxon>Papilionoideae</taxon>
        <taxon>50 kb inversion clade</taxon>
        <taxon>NPAAA clade</taxon>
        <taxon>indigoferoid/millettioid clade</taxon>
        <taxon>Phaseoleae</taxon>
        <taxon>Vigna</taxon>
    </lineage>
</organism>
<accession>A0A0S3RUM6</accession>
<gene>
    <name evidence="2" type="primary">Vigan.04G158300</name>
    <name evidence="2" type="ORF">VIGAN_04158300</name>
</gene>
<dbReference type="EMBL" id="AP015037">
    <property type="protein sequence ID" value="BAT84264.1"/>
    <property type="molecule type" value="Genomic_DNA"/>
</dbReference>
<feature type="region of interest" description="Disordered" evidence="1">
    <location>
        <begin position="29"/>
        <end position="54"/>
    </location>
</feature>
<protein>
    <submittedName>
        <fullName evidence="2">Uncharacterized protein</fullName>
    </submittedName>
</protein>
<proteinExistence type="predicted"/>
<evidence type="ECO:0000313" key="2">
    <source>
        <dbReference type="EMBL" id="BAT84264.1"/>
    </source>
</evidence>
<sequence length="207" mass="22517">MRWGCCHCHAFPLLSFVDPSTYLFQKIPKKTTTQPQNPPALAPKGISSTTSAPIQVDDHRQRNISNSTQHEQCKGYRRGPPSTLTTDTVLLYVSMNNALSVGIDKPIDFVLHTQLMDAGPSHAAIGPISVLVLHTQLLDIGPSHAAIGPISVPVLHTQLLDTGPSHAAIGPISVPVLHTQLLDLSRFLSFTRSYWTLVLHTQLLDLG</sequence>
<reference evidence="2 3" key="1">
    <citation type="journal article" date="2015" name="Sci. Rep.">
        <title>The power of single molecule real-time sequencing technology in the de novo assembly of a eukaryotic genome.</title>
        <authorList>
            <person name="Sakai H."/>
            <person name="Naito K."/>
            <person name="Ogiso-Tanaka E."/>
            <person name="Takahashi Y."/>
            <person name="Iseki K."/>
            <person name="Muto C."/>
            <person name="Satou K."/>
            <person name="Teruya K."/>
            <person name="Shiroma A."/>
            <person name="Shimoji M."/>
            <person name="Hirano T."/>
            <person name="Itoh T."/>
            <person name="Kaga A."/>
            <person name="Tomooka N."/>
        </authorList>
    </citation>
    <scope>NUCLEOTIDE SEQUENCE [LARGE SCALE GENOMIC DNA]</scope>
    <source>
        <strain evidence="3">cv. Shumari</strain>
    </source>
</reference>
<dbReference type="AlphaFoldDB" id="A0A0S3RUM6"/>
<keyword evidence="3" id="KW-1185">Reference proteome</keyword>
<evidence type="ECO:0000313" key="3">
    <source>
        <dbReference type="Proteomes" id="UP000291084"/>
    </source>
</evidence>